<evidence type="ECO:0000313" key="1">
    <source>
        <dbReference type="EMBL" id="TWS25552.1"/>
    </source>
</evidence>
<protein>
    <submittedName>
        <fullName evidence="1">Uncharacterized protein</fullName>
    </submittedName>
</protein>
<dbReference type="AlphaFoldDB" id="A0A5C5RSH4"/>
<gene>
    <name evidence="1" type="ORF">FK530_22800</name>
</gene>
<evidence type="ECO:0000313" key="2">
    <source>
        <dbReference type="Proteomes" id="UP000319375"/>
    </source>
</evidence>
<reference evidence="1 2" key="1">
    <citation type="submission" date="2019-06" db="EMBL/GenBank/DDBJ databases">
        <title>Tsukamurella conjunctivitidis sp. nov., Tsukamurella assacharolytica sp. nov. and Tsukamurella sputae sp. nov. isolated from patients with conjunctivitis, bacteraemia (lymphoma) and respiratory infection (sputum) in Hong Kong.</title>
        <authorList>
            <person name="Teng J.L.L."/>
            <person name="Lee H.H."/>
            <person name="Fong J.Y.H."/>
            <person name="Fok K.M.N."/>
            <person name="Lau S.K.P."/>
            <person name="Woo P.C.Y."/>
        </authorList>
    </citation>
    <scope>NUCLEOTIDE SEQUENCE [LARGE SCALE GENOMIC DNA]</scope>
    <source>
        <strain evidence="1 2">HKU72</strain>
    </source>
</reference>
<accession>A0A5C5RSH4</accession>
<keyword evidence="2" id="KW-1185">Reference proteome</keyword>
<dbReference type="EMBL" id="VIGX01000026">
    <property type="protein sequence ID" value="TWS25552.1"/>
    <property type="molecule type" value="Genomic_DNA"/>
</dbReference>
<sequence>MTGTPEGPDVAQVAPPADLIREGREKLAAVTPGDWLIHDRGIGVEVHAPNGADSADPGGTHCLTDDDVFNERYVPGSTGNAEFIVWARNNLPAVLDALESMQAKRERRGRAFVTAVQERDTLWHALEQILHVQLHESMEWETVQRIVDAGIEGFDEAYGYPDIPNSYRAVTTAEDLDALPLRTVAVEPDTDHVWIRHSEKWHCSCDGTGVEWTSAEVFGDLGTGGRPLTVVWLPEES</sequence>
<name>A0A5C5RSH4_9ACTN</name>
<dbReference type="RefSeq" id="WP_146489227.1">
    <property type="nucleotide sequence ID" value="NZ_VIGX01000026.1"/>
</dbReference>
<dbReference type="OrthoDB" id="7582652at2"/>
<dbReference type="Proteomes" id="UP000319375">
    <property type="component" value="Unassembled WGS sequence"/>
</dbReference>
<comment type="caution">
    <text evidence="1">The sequence shown here is derived from an EMBL/GenBank/DDBJ whole genome shotgun (WGS) entry which is preliminary data.</text>
</comment>
<organism evidence="1 2">
    <name type="scientific">Tsukamurella conjunctivitidis</name>
    <dbReference type="NCBI Taxonomy" id="2592068"/>
    <lineage>
        <taxon>Bacteria</taxon>
        <taxon>Bacillati</taxon>
        <taxon>Actinomycetota</taxon>
        <taxon>Actinomycetes</taxon>
        <taxon>Mycobacteriales</taxon>
        <taxon>Tsukamurellaceae</taxon>
        <taxon>Tsukamurella</taxon>
    </lineage>
</organism>
<proteinExistence type="predicted"/>